<dbReference type="Proteomes" id="UP000219452">
    <property type="component" value="Unassembled WGS sequence"/>
</dbReference>
<proteinExistence type="predicted"/>
<gene>
    <name evidence="1" type="ORF">SAMN06269250_2945</name>
</gene>
<evidence type="ECO:0000313" key="2">
    <source>
        <dbReference type="Proteomes" id="UP000219452"/>
    </source>
</evidence>
<dbReference type="RefSeq" id="WP_097126549.1">
    <property type="nucleotide sequence ID" value="NZ_OCNH01000002.1"/>
</dbReference>
<accession>A0A286G0P3</accession>
<protein>
    <submittedName>
        <fullName evidence="1">Uncharacterized protein</fullName>
    </submittedName>
</protein>
<evidence type="ECO:0000313" key="1">
    <source>
        <dbReference type="EMBL" id="SOD89085.1"/>
    </source>
</evidence>
<name>A0A286G0P3_9BACT</name>
<keyword evidence="2" id="KW-1185">Reference proteome</keyword>
<dbReference type="AlphaFoldDB" id="A0A286G0P3"/>
<dbReference type="EMBL" id="OCNH01000002">
    <property type="protein sequence ID" value="SOD89085.1"/>
    <property type="molecule type" value="Genomic_DNA"/>
</dbReference>
<reference evidence="2" key="1">
    <citation type="submission" date="2017-09" db="EMBL/GenBank/DDBJ databases">
        <authorList>
            <person name="Varghese N."/>
            <person name="Submissions S."/>
        </authorList>
    </citation>
    <scope>NUCLEOTIDE SEQUENCE [LARGE SCALE GENOMIC DNA]</scope>
    <source>
        <strain evidence="2">DSM 29961</strain>
    </source>
</reference>
<sequence length="152" mass="17290">MEALSTYAPDIWLNDVKVNLPLLFDLEAAYTLSFSEPGSPKRNVLSVDHGKRLALVILYPADEFKKNVVLALATHWDLRRWEIPDNIGFAHDFNFENINYGASAYLLEDFMTDTDLLVCYSYTGDKGRTPMTGLIYKVSTVKADARLRAIFY</sequence>
<organism evidence="1 2">
    <name type="scientific">Spirosoma fluviale</name>
    <dbReference type="NCBI Taxonomy" id="1597977"/>
    <lineage>
        <taxon>Bacteria</taxon>
        <taxon>Pseudomonadati</taxon>
        <taxon>Bacteroidota</taxon>
        <taxon>Cytophagia</taxon>
        <taxon>Cytophagales</taxon>
        <taxon>Cytophagaceae</taxon>
        <taxon>Spirosoma</taxon>
    </lineage>
</organism>